<dbReference type="EMBL" id="GBXM01001948">
    <property type="protein sequence ID" value="JAI06630.1"/>
    <property type="molecule type" value="Transcribed_RNA"/>
</dbReference>
<reference evidence="1" key="2">
    <citation type="journal article" date="2015" name="Fish Shellfish Immunol.">
        <title>Early steps in the European eel (Anguilla anguilla)-Vibrio vulnificus interaction in the gills: Role of the RtxA13 toxin.</title>
        <authorList>
            <person name="Callol A."/>
            <person name="Pajuelo D."/>
            <person name="Ebbesson L."/>
            <person name="Teles M."/>
            <person name="MacKenzie S."/>
            <person name="Amaro C."/>
        </authorList>
    </citation>
    <scope>NUCLEOTIDE SEQUENCE</scope>
</reference>
<proteinExistence type="predicted"/>
<name>A0A0E9XVD9_ANGAN</name>
<dbReference type="AlphaFoldDB" id="A0A0E9XVD9"/>
<evidence type="ECO:0000313" key="1">
    <source>
        <dbReference type="EMBL" id="JAI06630.1"/>
    </source>
</evidence>
<sequence>MTSLSTLVSFDRCMFVSVPTLNFIYDAENSRKRTYSLNS</sequence>
<protein>
    <submittedName>
        <fullName evidence="1">Uncharacterized protein</fullName>
    </submittedName>
</protein>
<organism evidence="1">
    <name type="scientific">Anguilla anguilla</name>
    <name type="common">European freshwater eel</name>
    <name type="synonym">Muraena anguilla</name>
    <dbReference type="NCBI Taxonomy" id="7936"/>
    <lineage>
        <taxon>Eukaryota</taxon>
        <taxon>Metazoa</taxon>
        <taxon>Chordata</taxon>
        <taxon>Craniata</taxon>
        <taxon>Vertebrata</taxon>
        <taxon>Euteleostomi</taxon>
        <taxon>Actinopterygii</taxon>
        <taxon>Neopterygii</taxon>
        <taxon>Teleostei</taxon>
        <taxon>Anguilliformes</taxon>
        <taxon>Anguillidae</taxon>
        <taxon>Anguilla</taxon>
    </lineage>
</organism>
<reference evidence="1" key="1">
    <citation type="submission" date="2014-11" db="EMBL/GenBank/DDBJ databases">
        <authorList>
            <person name="Amaro Gonzalez C."/>
        </authorList>
    </citation>
    <scope>NUCLEOTIDE SEQUENCE</scope>
</reference>
<accession>A0A0E9XVD9</accession>